<feature type="chain" id="PRO_5016095751" description="Kazal-like domain-containing protein" evidence="2">
    <location>
        <begin position="33"/>
        <end position="315"/>
    </location>
</feature>
<reference evidence="4 5" key="1">
    <citation type="journal article" date="2018" name="Sci. Rep.">
        <title>Raphidocelis subcapitata (=Pseudokirchneriella subcapitata) provides an insight into genome evolution and environmental adaptations in the Sphaeropleales.</title>
        <authorList>
            <person name="Suzuki S."/>
            <person name="Yamaguchi H."/>
            <person name="Nakajima N."/>
            <person name="Kawachi M."/>
        </authorList>
    </citation>
    <scope>NUCLEOTIDE SEQUENCE [LARGE SCALE GENOMIC DNA]</scope>
    <source>
        <strain evidence="4 5">NIES-35</strain>
    </source>
</reference>
<gene>
    <name evidence="4" type="ORF">Rsub_09981</name>
</gene>
<evidence type="ECO:0000313" key="5">
    <source>
        <dbReference type="Proteomes" id="UP000247498"/>
    </source>
</evidence>
<feature type="domain" description="Kazal-like" evidence="3">
    <location>
        <begin position="227"/>
        <end position="271"/>
    </location>
</feature>
<feature type="signal peptide" evidence="2">
    <location>
        <begin position="1"/>
        <end position="32"/>
    </location>
</feature>
<proteinExistence type="predicted"/>
<dbReference type="EMBL" id="BDRX01000096">
    <property type="protein sequence ID" value="GBF97290.1"/>
    <property type="molecule type" value="Genomic_DNA"/>
</dbReference>
<name>A0A2V0PH90_9CHLO</name>
<evidence type="ECO:0000256" key="1">
    <source>
        <dbReference type="SAM" id="MobiDB-lite"/>
    </source>
</evidence>
<dbReference type="Pfam" id="PF00050">
    <property type="entry name" value="Kazal_1"/>
    <property type="match status" value="1"/>
</dbReference>
<dbReference type="InterPro" id="IPR036058">
    <property type="entry name" value="Kazal_dom_sf"/>
</dbReference>
<evidence type="ECO:0000256" key="2">
    <source>
        <dbReference type="SAM" id="SignalP"/>
    </source>
</evidence>
<dbReference type="SUPFAM" id="SSF100895">
    <property type="entry name" value="Kazal-type serine protease inhibitors"/>
    <property type="match status" value="1"/>
</dbReference>
<keyword evidence="2" id="KW-0732">Signal</keyword>
<dbReference type="InterPro" id="IPR002350">
    <property type="entry name" value="Kazal_dom"/>
</dbReference>
<dbReference type="InParanoid" id="A0A2V0PH90"/>
<feature type="region of interest" description="Disordered" evidence="1">
    <location>
        <begin position="295"/>
        <end position="315"/>
    </location>
</feature>
<protein>
    <recommendedName>
        <fullName evidence="3">Kazal-like domain-containing protein</fullName>
    </recommendedName>
</protein>
<accession>A0A2V0PH90</accession>
<dbReference type="PROSITE" id="PS51465">
    <property type="entry name" value="KAZAL_2"/>
    <property type="match status" value="1"/>
</dbReference>
<dbReference type="Gene3D" id="3.30.60.30">
    <property type="match status" value="2"/>
</dbReference>
<sequence>MGSRRRRRGQTLGALWLGTVLGPVLFAAGATAGDVPAGSAAAYRRMLSFKQQRQQPPQPPPQLAVLTIAPRAPEPAFAAATLAAAAAPPQPPVPSPCGCRTVLRPVCAAPAAGGPPATFSSRCTAACAKAVVQAEGPCPDPPALPPPTAVPDSLYGGPLDDPSDAPSVLPPRCPCPAVADPVCAYAPTIGERRQFRSLCDARCTGAQDIKPGLCTATGPAAPPPAAGAARRRCTCPMDVDPVCGANGVSYDNPCGAACASVHTWVRGRCAADGSAVEAPALPAVTTATSTAKPAAAAAAAAAGSPPVSAAAAAAP</sequence>
<dbReference type="AlphaFoldDB" id="A0A2V0PH90"/>
<dbReference type="Proteomes" id="UP000247498">
    <property type="component" value="Unassembled WGS sequence"/>
</dbReference>
<dbReference type="SMART" id="SM00280">
    <property type="entry name" value="KAZAL"/>
    <property type="match status" value="1"/>
</dbReference>
<evidence type="ECO:0000259" key="3">
    <source>
        <dbReference type="PROSITE" id="PS51465"/>
    </source>
</evidence>
<dbReference type="OrthoDB" id="328123at2759"/>
<evidence type="ECO:0000313" key="4">
    <source>
        <dbReference type="EMBL" id="GBF97290.1"/>
    </source>
</evidence>
<keyword evidence="5" id="KW-1185">Reference proteome</keyword>
<comment type="caution">
    <text evidence="4">The sequence shown here is derived from an EMBL/GenBank/DDBJ whole genome shotgun (WGS) entry which is preliminary data.</text>
</comment>
<organism evidence="4 5">
    <name type="scientific">Raphidocelis subcapitata</name>
    <dbReference type="NCBI Taxonomy" id="307507"/>
    <lineage>
        <taxon>Eukaryota</taxon>
        <taxon>Viridiplantae</taxon>
        <taxon>Chlorophyta</taxon>
        <taxon>core chlorophytes</taxon>
        <taxon>Chlorophyceae</taxon>
        <taxon>CS clade</taxon>
        <taxon>Sphaeropleales</taxon>
        <taxon>Selenastraceae</taxon>
        <taxon>Raphidocelis</taxon>
    </lineage>
</organism>